<keyword evidence="1 7" id="KW-0479">Metal-binding</keyword>
<dbReference type="GO" id="GO:0005634">
    <property type="term" value="C:nucleus"/>
    <property type="evidence" value="ECO:0007669"/>
    <property type="project" value="InterPro"/>
</dbReference>
<feature type="binding site" evidence="7">
    <location>
        <position position="8"/>
    </location>
    <ligand>
        <name>Zn(2+)</name>
        <dbReference type="ChEBI" id="CHEBI:29105"/>
    </ligand>
</feature>
<dbReference type="Pfam" id="PF00096">
    <property type="entry name" value="zf-C2H2"/>
    <property type="match status" value="5"/>
</dbReference>
<feature type="region of interest" description="Disordered" evidence="8">
    <location>
        <begin position="379"/>
        <end position="425"/>
    </location>
</feature>
<feature type="domain" description="C2H2-type" evidence="9">
    <location>
        <begin position="455"/>
        <end position="482"/>
    </location>
</feature>
<dbReference type="Proteomes" id="UP000075920">
    <property type="component" value="Unassembled WGS sequence"/>
</dbReference>
<proteinExistence type="predicted"/>
<keyword evidence="5" id="KW-0539">Nucleus</keyword>
<feature type="binding site" evidence="7">
    <location>
        <position position="5"/>
    </location>
    <ligand>
        <name>Zn(2+)</name>
        <dbReference type="ChEBI" id="CHEBI:29105"/>
    </ligand>
</feature>
<accession>A0A182WD39</accession>
<feature type="binding site" evidence="7">
    <location>
        <position position="56"/>
    </location>
    <ligand>
        <name>Zn(2+)</name>
        <dbReference type="ChEBI" id="CHEBI:29105"/>
    </ligand>
</feature>
<feature type="region of interest" description="Disordered" evidence="8">
    <location>
        <begin position="165"/>
        <end position="192"/>
    </location>
</feature>
<evidence type="ECO:0000256" key="4">
    <source>
        <dbReference type="ARBA" id="ARBA00022833"/>
    </source>
</evidence>
<dbReference type="PROSITE" id="PS50157">
    <property type="entry name" value="ZINC_FINGER_C2H2_2"/>
    <property type="match status" value="8"/>
</dbReference>
<dbReference type="FunFam" id="3.30.160.60:FF:000624">
    <property type="entry name" value="zinc finger protein 697"/>
    <property type="match status" value="1"/>
</dbReference>
<feature type="compositionally biased region" description="Basic and acidic residues" evidence="8">
    <location>
        <begin position="175"/>
        <end position="191"/>
    </location>
</feature>
<dbReference type="GO" id="GO:0008270">
    <property type="term" value="F:zinc ion binding"/>
    <property type="evidence" value="ECO:0007669"/>
    <property type="project" value="UniProtKB-UniRule"/>
</dbReference>
<dbReference type="FunFam" id="3.30.160.60:FF:000202">
    <property type="entry name" value="Zinc finger protein 574"/>
    <property type="match status" value="1"/>
</dbReference>
<feature type="binding site" evidence="7">
    <location>
        <position position="59"/>
    </location>
    <ligand>
        <name>Zn(2+)</name>
        <dbReference type="ChEBI" id="CHEBI:29105"/>
    </ligand>
</feature>
<dbReference type="SUPFAM" id="SSF57716">
    <property type="entry name" value="Glucocorticoid receptor-like (DNA-binding domain)"/>
    <property type="match status" value="1"/>
</dbReference>
<dbReference type="SMART" id="SM00868">
    <property type="entry name" value="zf-AD"/>
    <property type="match status" value="1"/>
</dbReference>
<dbReference type="PANTHER" id="PTHR24377">
    <property type="entry name" value="IP01015P-RELATED"/>
    <property type="match status" value="1"/>
</dbReference>
<dbReference type="PROSITE" id="PS00028">
    <property type="entry name" value="ZINC_FINGER_C2H2_1"/>
    <property type="match status" value="9"/>
</dbReference>
<evidence type="ECO:0000256" key="8">
    <source>
        <dbReference type="SAM" id="MobiDB-lite"/>
    </source>
</evidence>
<organism evidence="11 12">
    <name type="scientific">Anopheles minimus</name>
    <dbReference type="NCBI Taxonomy" id="112268"/>
    <lineage>
        <taxon>Eukaryota</taxon>
        <taxon>Metazoa</taxon>
        <taxon>Ecdysozoa</taxon>
        <taxon>Arthropoda</taxon>
        <taxon>Hexapoda</taxon>
        <taxon>Insecta</taxon>
        <taxon>Pterygota</taxon>
        <taxon>Neoptera</taxon>
        <taxon>Endopterygota</taxon>
        <taxon>Diptera</taxon>
        <taxon>Nematocera</taxon>
        <taxon>Culicoidea</taxon>
        <taxon>Culicidae</taxon>
        <taxon>Anophelinae</taxon>
        <taxon>Anopheles</taxon>
    </lineage>
</organism>
<evidence type="ECO:0000256" key="1">
    <source>
        <dbReference type="ARBA" id="ARBA00022723"/>
    </source>
</evidence>
<name>A0A182WD39_9DIPT</name>
<evidence type="ECO:0000313" key="12">
    <source>
        <dbReference type="Proteomes" id="UP000075920"/>
    </source>
</evidence>
<feature type="domain" description="C2H2-type" evidence="9">
    <location>
        <begin position="252"/>
        <end position="279"/>
    </location>
</feature>
<dbReference type="SUPFAM" id="SSF57667">
    <property type="entry name" value="beta-beta-alpha zinc fingers"/>
    <property type="match status" value="6"/>
</dbReference>
<dbReference type="AlphaFoldDB" id="A0A182WD39"/>
<evidence type="ECO:0000313" key="11">
    <source>
        <dbReference type="EnsemblMetazoa" id="AMIN008276-PA"/>
    </source>
</evidence>
<keyword evidence="12" id="KW-1185">Reference proteome</keyword>
<evidence type="ECO:0000256" key="2">
    <source>
        <dbReference type="ARBA" id="ARBA00022737"/>
    </source>
</evidence>
<feature type="domain" description="C2H2-type" evidence="9">
    <location>
        <begin position="510"/>
        <end position="538"/>
    </location>
</feature>
<keyword evidence="3 6" id="KW-0863">Zinc-finger</keyword>
<feature type="domain" description="C2H2-type" evidence="9">
    <location>
        <begin position="483"/>
        <end position="505"/>
    </location>
</feature>
<dbReference type="Pfam" id="PF07776">
    <property type="entry name" value="zf-AD"/>
    <property type="match status" value="1"/>
</dbReference>
<keyword evidence="4 7" id="KW-0862">Zinc</keyword>
<evidence type="ECO:0000256" key="5">
    <source>
        <dbReference type="ARBA" id="ARBA00023242"/>
    </source>
</evidence>
<dbReference type="Gene3D" id="3.30.160.60">
    <property type="entry name" value="Classic Zinc Finger"/>
    <property type="match status" value="6"/>
</dbReference>
<feature type="domain" description="ZAD" evidence="10">
    <location>
        <begin position="3"/>
        <end position="83"/>
    </location>
</feature>
<reference evidence="12" key="1">
    <citation type="submission" date="2013-03" db="EMBL/GenBank/DDBJ databases">
        <title>The Genome Sequence of Anopheles minimus MINIMUS1.</title>
        <authorList>
            <consortium name="The Broad Institute Genomics Platform"/>
            <person name="Neafsey D.E."/>
            <person name="Walton C."/>
            <person name="Walker B."/>
            <person name="Young S.K."/>
            <person name="Zeng Q."/>
            <person name="Gargeya S."/>
            <person name="Fitzgerald M."/>
            <person name="Haas B."/>
            <person name="Abouelleil A."/>
            <person name="Allen A.W."/>
            <person name="Alvarado L."/>
            <person name="Arachchi H.M."/>
            <person name="Berlin A.M."/>
            <person name="Chapman S.B."/>
            <person name="Gainer-Dewar J."/>
            <person name="Goldberg J."/>
            <person name="Griggs A."/>
            <person name="Gujja S."/>
            <person name="Hansen M."/>
            <person name="Howarth C."/>
            <person name="Imamovic A."/>
            <person name="Ireland A."/>
            <person name="Larimer J."/>
            <person name="McCowan C."/>
            <person name="Murphy C."/>
            <person name="Pearson M."/>
            <person name="Poon T.W."/>
            <person name="Priest M."/>
            <person name="Roberts A."/>
            <person name="Saif S."/>
            <person name="Shea T."/>
            <person name="Sisk P."/>
            <person name="Sykes S."/>
            <person name="Wortman J."/>
            <person name="Nusbaum C."/>
            <person name="Birren B."/>
        </authorList>
    </citation>
    <scope>NUCLEOTIDE SEQUENCE [LARGE SCALE GENOMIC DNA]</scope>
    <source>
        <strain evidence="12">MINIMUS1</strain>
    </source>
</reference>
<protein>
    <recommendedName>
        <fullName evidence="13">Protein krueppel</fullName>
    </recommendedName>
</protein>
<dbReference type="GO" id="GO:0032502">
    <property type="term" value="P:developmental process"/>
    <property type="evidence" value="ECO:0007669"/>
    <property type="project" value="UniProtKB-ARBA"/>
</dbReference>
<feature type="domain" description="C2H2-type" evidence="9">
    <location>
        <begin position="567"/>
        <end position="595"/>
    </location>
</feature>
<dbReference type="InterPro" id="IPR050826">
    <property type="entry name" value="Krueppel_C2H2_ZnFinger"/>
</dbReference>
<dbReference type="InterPro" id="IPR013087">
    <property type="entry name" value="Znf_C2H2_type"/>
</dbReference>
<feature type="compositionally biased region" description="Basic residues" evidence="8">
    <location>
        <begin position="165"/>
        <end position="174"/>
    </location>
</feature>
<dbReference type="Gene3D" id="3.40.1800.20">
    <property type="match status" value="1"/>
</dbReference>
<feature type="domain" description="C2H2-type" evidence="9">
    <location>
        <begin position="308"/>
        <end position="335"/>
    </location>
</feature>
<reference evidence="11" key="2">
    <citation type="submission" date="2020-05" db="UniProtKB">
        <authorList>
            <consortium name="EnsemblMetazoa"/>
        </authorList>
    </citation>
    <scope>IDENTIFICATION</scope>
    <source>
        <strain evidence="11">MINIMUS1</strain>
    </source>
</reference>
<evidence type="ECO:0000259" key="10">
    <source>
        <dbReference type="PROSITE" id="PS51915"/>
    </source>
</evidence>
<evidence type="ECO:0000256" key="7">
    <source>
        <dbReference type="PROSITE-ProRule" id="PRU01263"/>
    </source>
</evidence>
<feature type="domain" description="C2H2-type" evidence="9">
    <location>
        <begin position="280"/>
        <end position="307"/>
    </location>
</feature>
<evidence type="ECO:0000259" key="9">
    <source>
        <dbReference type="PROSITE" id="PS50157"/>
    </source>
</evidence>
<evidence type="ECO:0008006" key="13">
    <source>
        <dbReference type="Google" id="ProtNLM"/>
    </source>
</evidence>
<dbReference type="PROSITE" id="PS51915">
    <property type="entry name" value="ZAD"/>
    <property type="match status" value="1"/>
</dbReference>
<feature type="domain" description="C2H2-type" evidence="9">
    <location>
        <begin position="224"/>
        <end position="251"/>
    </location>
</feature>
<dbReference type="STRING" id="112268.A0A182WD39"/>
<dbReference type="InterPro" id="IPR036236">
    <property type="entry name" value="Znf_C2H2_sf"/>
</dbReference>
<dbReference type="InterPro" id="IPR012934">
    <property type="entry name" value="Znf_AD"/>
</dbReference>
<sequence>MEQSCRLCTNTDRTLTSIANYRFHAVEQAATVTLDHLIEQYLAISVNPSTYDPLICAKCLKQIEEWHTFRESCQQHNRLFQERKIALSEEPKTETPYELYFTDYGTKPDERSTGQDVEQLGEDFEEDVIQLPSDTENSNHAPPNVSLRNGVTRRTRQEVHKLNVTKKKRGRPKKLKETTERVKSKKLDQPARKQRPVAKICSICGVARTDMAAHMRWHNNERPYQCPHCPKIFLNSSNLKNHINLHTREKMYKCDLCDKEFPSTTGRSKHRETHTEERSHMCSVCGKTFKYRASLARHKLIHFEEPKEKCSMCDMLFLTKTRLTKHFLVHMNVKPFICTHSMDHSKTRLICMKIEPISTDVYYNVNHIKPPVEDSCLEETVSDQDSKREQIESDGSANQSDNDLENISGSKPFPNGVKARTTTKQRKKRTFCTTCGKYLNNIAEHRRMHLNIRAQQCPYCDRSFVHRSNLYAHLNIHTQERIYKCEYCESEFTCIQGLKQHRTIHFEGQYVCTICNRKYNRKFYLRIHIQRVHMPKEKHKCLHCDREFLNPKLKEEHMKIHGDGTLHECDVCHRVYNAKKNLFRHIRTAHPAQMQEG</sequence>
<feature type="compositionally biased region" description="Polar residues" evidence="8">
    <location>
        <begin position="393"/>
        <end position="409"/>
    </location>
</feature>
<dbReference type="VEuPathDB" id="VectorBase:AMIN008276"/>
<keyword evidence="2" id="KW-0677">Repeat</keyword>
<evidence type="ECO:0000256" key="6">
    <source>
        <dbReference type="PROSITE-ProRule" id="PRU00042"/>
    </source>
</evidence>
<dbReference type="SMART" id="SM00355">
    <property type="entry name" value="ZnF_C2H2"/>
    <property type="match status" value="11"/>
</dbReference>
<evidence type="ECO:0000256" key="3">
    <source>
        <dbReference type="ARBA" id="ARBA00022771"/>
    </source>
</evidence>
<dbReference type="EnsemblMetazoa" id="AMIN008276-RA">
    <property type="protein sequence ID" value="AMIN008276-PA"/>
    <property type="gene ID" value="AMIN008276"/>
</dbReference>